<gene>
    <name evidence="2" type="ORF">NYR02_09075</name>
</gene>
<evidence type="ECO:0000313" key="2">
    <source>
        <dbReference type="EMBL" id="MCT7359171.1"/>
    </source>
</evidence>
<accession>A0A9X2WFF0</accession>
<reference evidence="2" key="1">
    <citation type="journal article" date="2022" name="Front. Microbiol.">
        <title>Genome-based taxonomic rearrangement of Oceanobacter-related bacteria including the description of Thalassolituus hydrocarbonoclasticus sp. nov. and Thalassolituus pacificus sp. nov. and emended description of the genus Thalassolituus.</title>
        <authorList>
            <person name="Dong C."/>
            <person name="Wei L."/>
            <person name="Wang J."/>
            <person name="Lai Q."/>
            <person name="Huang Z."/>
            <person name="Shao Z."/>
        </authorList>
    </citation>
    <scope>NUCLEOTIDE SEQUENCE</scope>
    <source>
        <strain evidence="2">59MF3M-4</strain>
    </source>
</reference>
<dbReference type="RefSeq" id="WP_260976044.1">
    <property type="nucleotide sequence ID" value="NZ_JAOANI010000015.1"/>
</dbReference>
<reference evidence="2" key="2">
    <citation type="submission" date="2022-08" db="EMBL/GenBank/DDBJ databases">
        <authorList>
            <person name="Dong C."/>
        </authorList>
    </citation>
    <scope>NUCLEOTIDE SEQUENCE</scope>
    <source>
        <strain evidence="2">59MF3M-4</strain>
    </source>
</reference>
<keyword evidence="3" id="KW-1185">Reference proteome</keyword>
<dbReference type="Proteomes" id="UP001147830">
    <property type="component" value="Unassembled WGS sequence"/>
</dbReference>
<evidence type="ECO:0000313" key="3">
    <source>
        <dbReference type="Proteomes" id="UP001147830"/>
    </source>
</evidence>
<dbReference type="AlphaFoldDB" id="A0A9X2WFF0"/>
<organism evidence="2 3">
    <name type="scientific">Thalassolituus pacificus</name>
    <dbReference type="NCBI Taxonomy" id="2975440"/>
    <lineage>
        <taxon>Bacteria</taxon>
        <taxon>Pseudomonadati</taxon>
        <taxon>Pseudomonadota</taxon>
        <taxon>Gammaproteobacteria</taxon>
        <taxon>Oceanospirillales</taxon>
        <taxon>Oceanospirillaceae</taxon>
        <taxon>Thalassolituus</taxon>
    </lineage>
</organism>
<sequence length="116" mass="12251">MKAIKIAVMMFAASLAGCATLFSEDSATINVSTSNGKKVDITVDGQNYTAPTTVKLEKDGSTKVIETKDSSCASSTAVRKKIEVVTFVNVFSTTGFTTDAATGSMWTYDNAVIDCQ</sequence>
<feature type="chain" id="PRO_5040846493" description="Adenosine deaminase" evidence="1">
    <location>
        <begin position="19"/>
        <end position="116"/>
    </location>
</feature>
<keyword evidence="1" id="KW-0732">Signal</keyword>
<dbReference type="PROSITE" id="PS51257">
    <property type="entry name" value="PROKAR_LIPOPROTEIN"/>
    <property type="match status" value="1"/>
</dbReference>
<evidence type="ECO:0000256" key="1">
    <source>
        <dbReference type="SAM" id="SignalP"/>
    </source>
</evidence>
<feature type="signal peptide" evidence="1">
    <location>
        <begin position="1"/>
        <end position="18"/>
    </location>
</feature>
<protein>
    <recommendedName>
        <fullName evidence="4">Adenosine deaminase</fullName>
    </recommendedName>
</protein>
<name>A0A9X2WFF0_9GAMM</name>
<comment type="caution">
    <text evidence="2">The sequence shown here is derived from an EMBL/GenBank/DDBJ whole genome shotgun (WGS) entry which is preliminary data.</text>
</comment>
<proteinExistence type="predicted"/>
<evidence type="ECO:0008006" key="4">
    <source>
        <dbReference type="Google" id="ProtNLM"/>
    </source>
</evidence>
<dbReference type="EMBL" id="JAOANI010000015">
    <property type="protein sequence ID" value="MCT7359171.1"/>
    <property type="molecule type" value="Genomic_DNA"/>
</dbReference>